<proteinExistence type="predicted"/>
<keyword evidence="2" id="KW-1185">Reference proteome</keyword>
<evidence type="ECO:0000313" key="2">
    <source>
        <dbReference type="Proteomes" id="UP000514713"/>
    </source>
</evidence>
<protein>
    <submittedName>
        <fullName evidence="1">Uncharacterized protein</fullName>
    </submittedName>
</protein>
<organism evidence="1 2">
    <name type="scientific">Nostoc edaphicum CCNP1411</name>
    <dbReference type="NCBI Taxonomy" id="1472755"/>
    <lineage>
        <taxon>Bacteria</taxon>
        <taxon>Bacillati</taxon>
        <taxon>Cyanobacteriota</taxon>
        <taxon>Cyanophyceae</taxon>
        <taxon>Nostocales</taxon>
        <taxon>Nostocaceae</taxon>
        <taxon>Nostoc</taxon>
    </lineage>
</organism>
<name>A0A7D7QAP1_9NOSO</name>
<dbReference type="PROSITE" id="PS51257">
    <property type="entry name" value="PROKAR_LIPOPROTEIN"/>
    <property type="match status" value="1"/>
</dbReference>
<sequence>MKSIIKVSSVLKSTFQSPRGVLLTLALTSLLSCGFGLAENNFAGAIPRPDSTQLSQRPQSQGNKLPKAIANQILQDASKRSGIPKRQLRITQVTSKTFGNPCEFNFGEICTREYNPVEGWEVVVRVRKDSWTYRVDKSGKQIVLDPQVSASQTLPKAIADAVLSDASKRSGVGIADLKITQATSKTFGNPCQFNFGEVCTQQYDPVEGWEVIVKVKEQSWTYHVNKSGSQIVLDPKVSATGKSY</sequence>
<dbReference type="AlphaFoldDB" id="A0A7D7QAP1"/>
<dbReference type="KEGG" id="ned:HUN01_23245"/>
<dbReference type="RefSeq" id="WP_181928172.1">
    <property type="nucleotide sequence ID" value="NZ_CP054698.1"/>
</dbReference>
<dbReference type="EMBL" id="CP054698">
    <property type="protein sequence ID" value="QMS90355.1"/>
    <property type="molecule type" value="Genomic_DNA"/>
</dbReference>
<reference evidence="2" key="1">
    <citation type="submission" date="2020-06" db="EMBL/GenBank/DDBJ databases">
        <title>Nostoc edaphicum CCNP1411 genome.</title>
        <authorList>
            <person name="Fidor A."/>
            <person name="Grabski M."/>
            <person name="Gawor J."/>
            <person name="Gromadka R."/>
            <person name="Wegrzyn G."/>
            <person name="Mazur-Marzec H."/>
        </authorList>
    </citation>
    <scope>NUCLEOTIDE SEQUENCE [LARGE SCALE GENOMIC DNA]</scope>
    <source>
        <strain evidence="2">CCNP1411</strain>
    </source>
</reference>
<gene>
    <name evidence="1" type="ORF">HUN01_23245</name>
</gene>
<dbReference type="Proteomes" id="UP000514713">
    <property type="component" value="Chromosome"/>
</dbReference>
<accession>A0A7D7QAP1</accession>
<evidence type="ECO:0000313" key="1">
    <source>
        <dbReference type="EMBL" id="QMS90355.1"/>
    </source>
</evidence>